<dbReference type="Gene3D" id="3.40.50.720">
    <property type="entry name" value="NAD(P)-binding Rossmann-like Domain"/>
    <property type="match status" value="1"/>
</dbReference>
<evidence type="ECO:0000313" key="2">
    <source>
        <dbReference type="EMBL" id="SEG91705.1"/>
    </source>
</evidence>
<dbReference type="SUPFAM" id="SSF51735">
    <property type="entry name" value="NAD(P)-binding Rossmann-fold domains"/>
    <property type="match status" value="1"/>
</dbReference>
<gene>
    <name evidence="2" type="ORF">SAMN05216223_12458</name>
</gene>
<dbReference type="RefSeq" id="WP_103890155.1">
    <property type="nucleotide sequence ID" value="NZ_FNVU01000024.1"/>
</dbReference>
<accession>A0A1H6E480</accession>
<proteinExistence type="predicted"/>
<dbReference type="EMBL" id="FNVU01000024">
    <property type="protein sequence ID" value="SEG91705.1"/>
    <property type="molecule type" value="Genomic_DNA"/>
</dbReference>
<name>A0A1H6E480_9ACTN</name>
<reference evidence="2 3" key="1">
    <citation type="submission" date="2016-10" db="EMBL/GenBank/DDBJ databases">
        <authorList>
            <person name="de Groot N.N."/>
        </authorList>
    </citation>
    <scope>NUCLEOTIDE SEQUENCE [LARGE SCALE GENOMIC DNA]</scope>
    <source>
        <strain evidence="2 3">CGMCC 4.2023</strain>
    </source>
</reference>
<organism evidence="2 3">
    <name type="scientific">Actinacidiphila yanglinensis</name>
    <dbReference type="NCBI Taxonomy" id="310779"/>
    <lineage>
        <taxon>Bacteria</taxon>
        <taxon>Bacillati</taxon>
        <taxon>Actinomycetota</taxon>
        <taxon>Actinomycetes</taxon>
        <taxon>Kitasatosporales</taxon>
        <taxon>Streptomycetaceae</taxon>
        <taxon>Actinacidiphila</taxon>
    </lineage>
</organism>
<dbReference type="OrthoDB" id="3763081at2"/>
<dbReference type="AlphaFoldDB" id="A0A1H6E480"/>
<feature type="domain" description="NAD(P)-binding" evidence="1">
    <location>
        <begin position="7"/>
        <end position="194"/>
    </location>
</feature>
<dbReference type="PANTHER" id="PTHR15020:SF50">
    <property type="entry name" value="UPF0659 PROTEIN YMR090W"/>
    <property type="match status" value="1"/>
</dbReference>
<dbReference type="InterPro" id="IPR016040">
    <property type="entry name" value="NAD(P)-bd_dom"/>
</dbReference>
<keyword evidence="3" id="KW-1185">Reference proteome</keyword>
<sequence length="210" mass="22511">MKFLVLGATGRTGALFVKKALDQGHQIRALVRRAGAGVDPRAEIVVGDVTDAAVIATAARGRDAIISTLGVKSARETPTLITDMVRAVIESAKTSGVDRFFVVSAFGVGDSLAKASFLVGPLFRTVLKKTYADKAASEVLLRASDLKWTLEYPGALNDRGSARYTDVVLEDVEKLPIFPSTSRSNVADFLLRSAVEDTFIRRTVVVIDAK</sequence>
<dbReference type="Pfam" id="PF13460">
    <property type="entry name" value="NAD_binding_10"/>
    <property type="match status" value="1"/>
</dbReference>
<dbReference type="Proteomes" id="UP000236754">
    <property type="component" value="Unassembled WGS sequence"/>
</dbReference>
<dbReference type="PANTHER" id="PTHR15020">
    <property type="entry name" value="FLAVIN REDUCTASE-RELATED"/>
    <property type="match status" value="1"/>
</dbReference>
<evidence type="ECO:0000259" key="1">
    <source>
        <dbReference type="Pfam" id="PF13460"/>
    </source>
</evidence>
<evidence type="ECO:0000313" key="3">
    <source>
        <dbReference type="Proteomes" id="UP000236754"/>
    </source>
</evidence>
<protein>
    <submittedName>
        <fullName evidence="2">Putative NADH-flavin reductase</fullName>
    </submittedName>
</protein>
<dbReference type="InterPro" id="IPR036291">
    <property type="entry name" value="NAD(P)-bd_dom_sf"/>
</dbReference>